<evidence type="ECO:0000313" key="1">
    <source>
        <dbReference type="EMBL" id="OLY78193.1"/>
    </source>
</evidence>
<sequence>MGLIEFSDEIKPRAASN</sequence>
<reference evidence="1 2" key="1">
    <citation type="journal article" date="2016" name="Mol. Biol. Evol.">
        <title>Genome-Wide Survey of Gut Fungi (Harpellales) Reveals the First Horizontally Transferred Ubiquitin Gene from a Mosquito Host.</title>
        <authorList>
            <person name="Wang Y."/>
            <person name="White M.M."/>
            <person name="Kvist S."/>
            <person name="Moncalvo J.M."/>
        </authorList>
    </citation>
    <scope>NUCLEOTIDE SEQUENCE [LARGE SCALE GENOMIC DNA]</scope>
    <source>
        <strain evidence="1 2">ALG-7-W6</strain>
    </source>
</reference>
<keyword evidence="2" id="KW-1185">Reference proteome</keyword>
<feature type="non-terminal residue" evidence="1">
    <location>
        <position position="17"/>
    </location>
</feature>
<organism evidence="1 2">
    <name type="scientific">Smittium mucronatum</name>
    <dbReference type="NCBI Taxonomy" id="133383"/>
    <lineage>
        <taxon>Eukaryota</taxon>
        <taxon>Fungi</taxon>
        <taxon>Fungi incertae sedis</taxon>
        <taxon>Zoopagomycota</taxon>
        <taxon>Kickxellomycotina</taxon>
        <taxon>Harpellomycetes</taxon>
        <taxon>Harpellales</taxon>
        <taxon>Legeriomycetaceae</taxon>
        <taxon>Smittium</taxon>
    </lineage>
</organism>
<comment type="caution">
    <text evidence="1">The sequence shown here is derived from an EMBL/GenBank/DDBJ whole genome shotgun (WGS) entry which is preliminary data.</text>
</comment>
<proteinExistence type="predicted"/>
<dbReference type="EMBL" id="LSSL01007021">
    <property type="protein sequence ID" value="OLY78193.1"/>
    <property type="molecule type" value="Genomic_DNA"/>
</dbReference>
<dbReference type="AlphaFoldDB" id="A0A1R0GMR6"/>
<protein>
    <submittedName>
        <fullName evidence="1">Uncharacterized protein</fullName>
    </submittedName>
</protein>
<dbReference type="Proteomes" id="UP000187455">
    <property type="component" value="Unassembled WGS sequence"/>
</dbReference>
<name>A0A1R0GMR6_9FUNG</name>
<gene>
    <name evidence="1" type="ORF">AYI68_g7762</name>
</gene>
<evidence type="ECO:0000313" key="2">
    <source>
        <dbReference type="Proteomes" id="UP000187455"/>
    </source>
</evidence>
<accession>A0A1R0GMR6</accession>